<gene>
    <name evidence="1" type="ORF">EVAR_52785_1</name>
</gene>
<proteinExistence type="predicted"/>
<name>A0A4C1Z2R0_EUMVA</name>
<sequence>MTFERYEDFFKFNSIIVSIYGRSKHPTIYREIYKRPVLLSCLDSAQRQRTPLPRDDVADTTQPQTQDTENIFGEIAEARSSSAGALQALSFYPFRIHPKPTREPEVIWKNYWNLQIFAAGSGGEIGGGGRARGRRTLTSYVKRIYGGRTMEAVGNK</sequence>
<evidence type="ECO:0000313" key="1">
    <source>
        <dbReference type="EMBL" id="GBP83041.1"/>
    </source>
</evidence>
<organism evidence="1 2">
    <name type="scientific">Eumeta variegata</name>
    <name type="common">Bagworm moth</name>
    <name type="synonym">Eumeta japonica</name>
    <dbReference type="NCBI Taxonomy" id="151549"/>
    <lineage>
        <taxon>Eukaryota</taxon>
        <taxon>Metazoa</taxon>
        <taxon>Ecdysozoa</taxon>
        <taxon>Arthropoda</taxon>
        <taxon>Hexapoda</taxon>
        <taxon>Insecta</taxon>
        <taxon>Pterygota</taxon>
        <taxon>Neoptera</taxon>
        <taxon>Endopterygota</taxon>
        <taxon>Lepidoptera</taxon>
        <taxon>Glossata</taxon>
        <taxon>Ditrysia</taxon>
        <taxon>Tineoidea</taxon>
        <taxon>Psychidae</taxon>
        <taxon>Oiketicinae</taxon>
        <taxon>Eumeta</taxon>
    </lineage>
</organism>
<evidence type="ECO:0000313" key="2">
    <source>
        <dbReference type="Proteomes" id="UP000299102"/>
    </source>
</evidence>
<protein>
    <submittedName>
        <fullName evidence="1">Uncharacterized protein</fullName>
    </submittedName>
</protein>
<comment type="caution">
    <text evidence="1">The sequence shown here is derived from an EMBL/GenBank/DDBJ whole genome shotgun (WGS) entry which is preliminary data.</text>
</comment>
<keyword evidence="2" id="KW-1185">Reference proteome</keyword>
<dbReference type="EMBL" id="BGZK01001601">
    <property type="protein sequence ID" value="GBP83041.1"/>
    <property type="molecule type" value="Genomic_DNA"/>
</dbReference>
<accession>A0A4C1Z2R0</accession>
<dbReference type="Proteomes" id="UP000299102">
    <property type="component" value="Unassembled WGS sequence"/>
</dbReference>
<reference evidence="1 2" key="1">
    <citation type="journal article" date="2019" name="Commun. Biol.">
        <title>The bagworm genome reveals a unique fibroin gene that provides high tensile strength.</title>
        <authorList>
            <person name="Kono N."/>
            <person name="Nakamura H."/>
            <person name="Ohtoshi R."/>
            <person name="Tomita M."/>
            <person name="Numata K."/>
            <person name="Arakawa K."/>
        </authorList>
    </citation>
    <scope>NUCLEOTIDE SEQUENCE [LARGE SCALE GENOMIC DNA]</scope>
</reference>
<dbReference type="AlphaFoldDB" id="A0A4C1Z2R0"/>